<name>A0A3N1CZM8_9ACTN</name>
<keyword evidence="2" id="KW-0472">Membrane</keyword>
<accession>A0A3N1CZM8</accession>
<reference evidence="4 5" key="1">
    <citation type="submission" date="2018-11" db="EMBL/GenBank/DDBJ databases">
        <title>Sequencing the genomes of 1000 actinobacteria strains.</title>
        <authorList>
            <person name="Klenk H.-P."/>
        </authorList>
    </citation>
    <scope>NUCLEOTIDE SEQUENCE [LARGE SCALE GENOMIC DNA]</scope>
    <source>
        <strain evidence="4 5">DSM 44254</strain>
    </source>
</reference>
<evidence type="ECO:0000256" key="2">
    <source>
        <dbReference type="SAM" id="Phobius"/>
    </source>
</evidence>
<feature type="compositionally biased region" description="Basic and acidic residues" evidence="1">
    <location>
        <begin position="1"/>
        <end position="15"/>
    </location>
</feature>
<dbReference type="Gene3D" id="1.10.101.10">
    <property type="entry name" value="PGBD-like superfamily/PGBD"/>
    <property type="match status" value="1"/>
</dbReference>
<dbReference type="InterPro" id="IPR036365">
    <property type="entry name" value="PGBD-like_sf"/>
</dbReference>
<evidence type="ECO:0000313" key="4">
    <source>
        <dbReference type="EMBL" id="ROO86702.1"/>
    </source>
</evidence>
<sequence>MTLLSEDPKAGETERPTVPSSPRPRRRVRVLVLSAGGLVAVGAVAWAAIGFDAGADPGPEAPSGPPATAKIEQRTLTETETVSGALGYGDVHTASVAAGQAGVTGTITWIPAEGDIVKRGGTVYGVDGRKVPLLFGTTPVYRTLSSGVEGKDVKMLERNLAALGYAGFTVDAEFTSATSDAVSHWQEDLGLDETGVLAKGDAVVAPGAVRVAQVHLGVGDAATGPVVGWTDTARLVTVDLEPRFEDLVSRGTKATVELPNGDRVDATVTSVGTTATAAAPGGAGAAAPAAEDATVAVELAVGDQKGLGRYQASPVDVTFTSAEHKDVLAVPVTALVALREGGYAVEAVGEDGTTGYVWVETGAFANGLVEIRGEGLAAGMTVGVPK</sequence>
<dbReference type="Proteomes" id="UP000272400">
    <property type="component" value="Unassembled WGS sequence"/>
</dbReference>
<evidence type="ECO:0000256" key="1">
    <source>
        <dbReference type="SAM" id="MobiDB-lite"/>
    </source>
</evidence>
<feature type="region of interest" description="Disordered" evidence="1">
    <location>
        <begin position="1"/>
        <end position="24"/>
    </location>
</feature>
<comment type="caution">
    <text evidence="4">The sequence shown here is derived from an EMBL/GenBank/DDBJ whole genome shotgun (WGS) entry which is preliminary data.</text>
</comment>
<keyword evidence="5" id="KW-1185">Reference proteome</keyword>
<dbReference type="InterPro" id="IPR036366">
    <property type="entry name" value="PGBDSf"/>
</dbReference>
<gene>
    <name evidence="4" type="ORF">EDD29_4280</name>
</gene>
<dbReference type="SUPFAM" id="SSF47090">
    <property type="entry name" value="PGBD-like"/>
    <property type="match status" value="1"/>
</dbReference>
<dbReference type="OrthoDB" id="3268648at2"/>
<dbReference type="EMBL" id="RJKE01000001">
    <property type="protein sequence ID" value="ROO86702.1"/>
    <property type="molecule type" value="Genomic_DNA"/>
</dbReference>
<proteinExistence type="predicted"/>
<dbReference type="InterPro" id="IPR002477">
    <property type="entry name" value="Peptidoglycan-bd-like"/>
</dbReference>
<organism evidence="4 5">
    <name type="scientific">Actinocorallia herbida</name>
    <dbReference type="NCBI Taxonomy" id="58109"/>
    <lineage>
        <taxon>Bacteria</taxon>
        <taxon>Bacillati</taxon>
        <taxon>Actinomycetota</taxon>
        <taxon>Actinomycetes</taxon>
        <taxon>Streptosporangiales</taxon>
        <taxon>Thermomonosporaceae</taxon>
        <taxon>Actinocorallia</taxon>
    </lineage>
</organism>
<evidence type="ECO:0000313" key="5">
    <source>
        <dbReference type="Proteomes" id="UP000272400"/>
    </source>
</evidence>
<evidence type="ECO:0000259" key="3">
    <source>
        <dbReference type="Pfam" id="PF01471"/>
    </source>
</evidence>
<dbReference type="Gene3D" id="2.40.420.20">
    <property type="match status" value="1"/>
</dbReference>
<dbReference type="Pfam" id="PF01471">
    <property type="entry name" value="PG_binding_1"/>
    <property type="match status" value="1"/>
</dbReference>
<keyword evidence="2" id="KW-0812">Transmembrane</keyword>
<dbReference type="RefSeq" id="WP_123666079.1">
    <property type="nucleotide sequence ID" value="NZ_RJKE01000001.1"/>
</dbReference>
<protein>
    <submittedName>
        <fullName evidence="4">Putative peptidoglycan binding protein</fullName>
    </submittedName>
</protein>
<feature type="domain" description="Peptidoglycan binding-like" evidence="3">
    <location>
        <begin position="150"/>
        <end position="197"/>
    </location>
</feature>
<keyword evidence="2" id="KW-1133">Transmembrane helix</keyword>
<dbReference type="AlphaFoldDB" id="A0A3N1CZM8"/>
<feature type="transmembrane region" description="Helical" evidence="2">
    <location>
        <begin position="30"/>
        <end position="49"/>
    </location>
</feature>